<reference evidence="3 4" key="1">
    <citation type="submission" date="2020-08" db="EMBL/GenBank/DDBJ databases">
        <title>Genomic Encyclopedia of Type Strains, Phase IV (KMG-V): Genome sequencing to study the core and pangenomes of soil and plant-associated prokaryotes.</title>
        <authorList>
            <person name="Whitman W."/>
        </authorList>
    </citation>
    <scope>NUCLEOTIDE SEQUENCE [LARGE SCALE GENOMIC DNA]</scope>
    <source>
        <strain evidence="3 4">SEMIA 402</strain>
    </source>
</reference>
<comment type="similarity">
    <text evidence="1">Belongs to the metallo-beta-lactamase superfamily. Class-B beta-lactamase family.</text>
</comment>
<evidence type="ECO:0000313" key="3">
    <source>
        <dbReference type="EMBL" id="MBB4279614.1"/>
    </source>
</evidence>
<dbReference type="PANTHER" id="PTHR42951">
    <property type="entry name" value="METALLO-BETA-LACTAMASE DOMAIN-CONTAINING"/>
    <property type="match status" value="1"/>
</dbReference>
<gene>
    <name evidence="3" type="ORF">GGE12_007433</name>
</gene>
<keyword evidence="3" id="KW-0378">Hydrolase</keyword>
<accession>A0A7W6RVW3</accession>
<proteinExistence type="inferred from homology"/>
<protein>
    <submittedName>
        <fullName evidence="3">Glyoxylase-like metal-dependent hydrolase (Beta-lactamase superfamily II)</fullName>
    </submittedName>
</protein>
<dbReference type="SUPFAM" id="SSF56281">
    <property type="entry name" value="Metallo-hydrolase/oxidoreductase"/>
    <property type="match status" value="1"/>
</dbReference>
<evidence type="ECO:0000259" key="2">
    <source>
        <dbReference type="Pfam" id="PF00753"/>
    </source>
</evidence>
<feature type="domain" description="Metallo-beta-lactamase" evidence="2">
    <location>
        <begin position="3"/>
        <end position="62"/>
    </location>
</feature>
<sequence>MRFSVLHLPGHSPGSIGLLNETDGLLFSGDAIYEGKLVDDLPGCDQAAYRLTMMRLKEMEVRAAHGGHGKAMTQQRMRQIAASYLNAAA</sequence>
<evidence type="ECO:0000256" key="1">
    <source>
        <dbReference type="ARBA" id="ARBA00005250"/>
    </source>
</evidence>
<dbReference type="InterPro" id="IPR036866">
    <property type="entry name" value="RibonucZ/Hydroxyglut_hydro"/>
</dbReference>
<name>A0A7W6RVW3_9HYPH</name>
<comment type="caution">
    <text evidence="3">The sequence shown here is derived from an EMBL/GenBank/DDBJ whole genome shotgun (WGS) entry which is preliminary data.</text>
</comment>
<organism evidence="3 4">
    <name type="scientific">Rhizobium mongolense</name>
    <dbReference type="NCBI Taxonomy" id="57676"/>
    <lineage>
        <taxon>Bacteria</taxon>
        <taxon>Pseudomonadati</taxon>
        <taxon>Pseudomonadota</taxon>
        <taxon>Alphaproteobacteria</taxon>
        <taxon>Hyphomicrobiales</taxon>
        <taxon>Rhizobiaceae</taxon>
        <taxon>Rhizobium/Agrobacterium group</taxon>
        <taxon>Rhizobium</taxon>
    </lineage>
</organism>
<dbReference type="Gene3D" id="3.60.15.10">
    <property type="entry name" value="Ribonuclease Z/Hydroxyacylglutathione hydrolase-like"/>
    <property type="match status" value="1"/>
</dbReference>
<dbReference type="InterPro" id="IPR050855">
    <property type="entry name" value="NDM-1-like"/>
</dbReference>
<dbReference type="EMBL" id="JACIGM010000033">
    <property type="protein sequence ID" value="MBB4279614.1"/>
    <property type="molecule type" value="Genomic_DNA"/>
</dbReference>
<dbReference type="InterPro" id="IPR001279">
    <property type="entry name" value="Metallo-B-lactamas"/>
</dbReference>
<dbReference type="Pfam" id="PF00753">
    <property type="entry name" value="Lactamase_B"/>
    <property type="match status" value="1"/>
</dbReference>
<dbReference type="Proteomes" id="UP000533641">
    <property type="component" value="Unassembled WGS sequence"/>
</dbReference>
<dbReference type="GO" id="GO:0016787">
    <property type="term" value="F:hydrolase activity"/>
    <property type="evidence" value="ECO:0007669"/>
    <property type="project" value="UniProtKB-KW"/>
</dbReference>
<dbReference type="GO" id="GO:0017001">
    <property type="term" value="P:antibiotic catabolic process"/>
    <property type="evidence" value="ECO:0007669"/>
    <property type="project" value="UniProtKB-ARBA"/>
</dbReference>
<dbReference type="AlphaFoldDB" id="A0A7W6RVW3"/>
<dbReference type="PANTHER" id="PTHR42951:SF4">
    <property type="entry name" value="ACYL-COENZYME A THIOESTERASE MBLAC2"/>
    <property type="match status" value="1"/>
</dbReference>
<evidence type="ECO:0000313" key="4">
    <source>
        <dbReference type="Proteomes" id="UP000533641"/>
    </source>
</evidence>